<accession>A0A9R1LNS7</accession>
<reference evidence="1" key="2">
    <citation type="submission" date="2020-03" db="EMBL/GenBank/DDBJ databases">
        <title>The second near-complete assembly of the hexaploid bread wheat (Triticum aestivum) genome.</title>
        <authorList>
            <person name="Zimin A.V."/>
            <person name="Puiu D."/>
            <person name="Shumante A."/>
            <person name="Alonge M."/>
            <person name="Salzberg S.L."/>
        </authorList>
    </citation>
    <scope>NUCLEOTIDE SEQUENCE</scope>
    <source>
        <tissue evidence="1">Leaf</tissue>
    </source>
</reference>
<comment type="caution">
    <text evidence="1">The sequence shown here is derived from an EMBL/GenBank/DDBJ whole genome shotgun (WGS) entry which is preliminary data.</text>
</comment>
<organism evidence="1">
    <name type="scientific">Triticum aestivum</name>
    <name type="common">Wheat</name>
    <dbReference type="NCBI Taxonomy" id="4565"/>
    <lineage>
        <taxon>Eukaryota</taxon>
        <taxon>Viridiplantae</taxon>
        <taxon>Streptophyta</taxon>
        <taxon>Embryophyta</taxon>
        <taxon>Tracheophyta</taxon>
        <taxon>Spermatophyta</taxon>
        <taxon>Magnoliopsida</taxon>
        <taxon>Liliopsida</taxon>
        <taxon>Poales</taxon>
        <taxon>Poaceae</taxon>
        <taxon>BOP clade</taxon>
        <taxon>Pooideae</taxon>
        <taxon>Triticodae</taxon>
        <taxon>Triticeae</taxon>
        <taxon>Triticinae</taxon>
        <taxon>Triticum</taxon>
    </lineage>
</organism>
<feature type="non-terminal residue" evidence="1">
    <location>
        <position position="9"/>
    </location>
</feature>
<protein>
    <submittedName>
        <fullName evidence="1">Uncharacterized protein</fullName>
    </submittedName>
</protein>
<reference evidence="1" key="1">
    <citation type="journal article" date="2017" name="Gigascience">
        <title>The first near-complete assembly of the hexaploid bread wheat genome, Triticum aestivum.</title>
        <authorList>
            <person name="Zimin A.V."/>
            <person name="Puiu D."/>
            <person name="Hall R."/>
            <person name="Kingan S."/>
            <person name="Clavijo B.J."/>
            <person name="Salzberg S.L."/>
        </authorList>
    </citation>
    <scope>NUCLEOTIDE SEQUENCE</scope>
    <source>
        <tissue evidence="1">Leaf</tissue>
    </source>
</reference>
<gene>
    <name evidence="1" type="ORF">CFC21_094767</name>
</gene>
<dbReference type="Proteomes" id="UP000815260">
    <property type="component" value="Chromosome 6D"/>
</dbReference>
<feature type="non-terminal residue" evidence="1">
    <location>
        <position position="1"/>
    </location>
</feature>
<dbReference type="EMBL" id="CM022228">
    <property type="protein sequence ID" value="KAF7092265.1"/>
    <property type="molecule type" value="Genomic_DNA"/>
</dbReference>
<proteinExistence type="predicted"/>
<name>A0A9R1LNS7_WHEAT</name>
<evidence type="ECO:0000313" key="1">
    <source>
        <dbReference type="EMBL" id="KAF7092265.1"/>
    </source>
</evidence>
<sequence>GVVVGVGVG</sequence>